<dbReference type="InterPro" id="IPR036179">
    <property type="entry name" value="Ig-like_dom_sf"/>
</dbReference>
<keyword evidence="8" id="KW-1185">Reference proteome</keyword>
<dbReference type="GO" id="GO:0086080">
    <property type="term" value="F:protein binding involved in heterotypic cell-cell adhesion"/>
    <property type="evidence" value="ECO:0007669"/>
    <property type="project" value="TreeGrafter"/>
</dbReference>
<evidence type="ECO:0000256" key="4">
    <source>
        <dbReference type="SAM" id="Phobius"/>
    </source>
</evidence>
<dbReference type="GO" id="GO:0005886">
    <property type="term" value="C:plasma membrane"/>
    <property type="evidence" value="ECO:0007669"/>
    <property type="project" value="TreeGrafter"/>
</dbReference>
<feature type="domain" description="Izumo protein immunoglobulin" evidence="6">
    <location>
        <begin position="168"/>
        <end position="255"/>
    </location>
</feature>
<dbReference type="AlphaFoldDB" id="A0AAV0AFB7"/>
<proteinExistence type="inferred from homology"/>
<keyword evidence="4" id="KW-0472">Membrane</keyword>
<keyword evidence="2 5" id="KW-0732">Signal</keyword>
<accession>A0AAV0AFB7</accession>
<reference evidence="7" key="1">
    <citation type="submission" date="2022-06" db="EMBL/GenBank/DDBJ databases">
        <authorList>
            <person name="Andreotti S."/>
            <person name="Wyler E."/>
        </authorList>
    </citation>
    <scope>NUCLEOTIDE SEQUENCE</scope>
</reference>
<evidence type="ECO:0000256" key="2">
    <source>
        <dbReference type="ARBA" id="ARBA00022729"/>
    </source>
</evidence>
<evidence type="ECO:0000256" key="1">
    <source>
        <dbReference type="ARBA" id="ARBA00009633"/>
    </source>
</evidence>
<feature type="chain" id="PRO_5043448899" evidence="5">
    <location>
        <begin position="22"/>
        <end position="387"/>
    </location>
</feature>
<evidence type="ECO:0000259" key="6">
    <source>
        <dbReference type="Pfam" id="PF16706"/>
    </source>
</evidence>
<dbReference type="Pfam" id="PF15005">
    <property type="entry name" value="IZUMO"/>
    <property type="match status" value="1"/>
</dbReference>
<feature type="region of interest" description="Disordered" evidence="3">
    <location>
        <begin position="355"/>
        <end position="387"/>
    </location>
</feature>
<comment type="similarity">
    <text evidence="1">Belongs to the Izumo family.</text>
</comment>
<dbReference type="InterPro" id="IPR032699">
    <property type="entry name" value="Izumo-Ig"/>
</dbReference>
<organism evidence="7 8">
    <name type="scientific">Phodopus roborovskii</name>
    <name type="common">Roborovski's desert hamster</name>
    <name type="synonym">Cricetulus roborovskii</name>
    <dbReference type="NCBI Taxonomy" id="109678"/>
    <lineage>
        <taxon>Eukaryota</taxon>
        <taxon>Metazoa</taxon>
        <taxon>Chordata</taxon>
        <taxon>Craniata</taxon>
        <taxon>Vertebrata</taxon>
        <taxon>Euteleostomi</taxon>
        <taxon>Mammalia</taxon>
        <taxon>Eutheria</taxon>
        <taxon>Euarchontoglires</taxon>
        <taxon>Glires</taxon>
        <taxon>Rodentia</taxon>
        <taxon>Myomorpha</taxon>
        <taxon>Muroidea</taxon>
        <taxon>Cricetidae</taxon>
        <taxon>Cricetinae</taxon>
        <taxon>Phodopus</taxon>
    </lineage>
</organism>
<dbReference type="GO" id="GO:0005102">
    <property type="term" value="F:signaling receptor binding"/>
    <property type="evidence" value="ECO:0007669"/>
    <property type="project" value="InterPro"/>
</dbReference>
<feature type="signal peptide" evidence="5">
    <location>
        <begin position="1"/>
        <end position="21"/>
    </location>
</feature>
<keyword evidence="4" id="KW-1133">Transmembrane helix</keyword>
<dbReference type="SUPFAM" id="SSF48726">
    <property type="entry name" value="Immunoglobulin"/>
    <property type="match status" value="1"/>
</dbReference>
<evidence type="ECO:0000313" key="8">
    <source>
        <dbReference type="Proteomes" id="UP001152836"/>
    </source>
</evidence>
<dbReference type="Pfam" id="PF16706">
    <property type="entry name" value="Izumo-Ig"/>
    <property type="match status" value="1"/>
</dbReference>
<protein>
    <submittedName>
        <fullName evidence="7">Izumo1 protein</fullName>
    </submittedName>
</protein>
<dbReference type="EMBL" id="CALSGD010001635">
    <property type="protein sequence ID" value="CAH7457873.1"/>
    <property type="molecule type" value="Genomic_DNA"/>
</dbReference>
<keyword evidence="4" id="KW-0812">Transmembrane</keyword>
<gene>
    <name evidence="7" type="primary">Izumo1</name>
    <name evidence="7" type="ORF">PHOROB_LOCUS17508</name>
</gene>
<evidence type="ECO:0000313" key="7">
    <source>
        <dbReference type="EMBL" id="CAH7457873.1"/>
    </source>
</evidence>
<dbReference type="GO" id="GO:0035036">
    <property type="term" value="P:sperm-egg recognition"/>
    <property type="evidence" value="ECO:0007669"/>
    <property type="project" value="InterPro"/>
</dbReference>
<comment type="caution">
    <text evidence="7">The sequence shown here is derived from an EMBL/GenBank/DDBJ whole genome shotgun (WGS) entry which is preliminary data.</text>
</comment>
<dbReference type="GO" id="GO:0007342">
    <property type="term" value="P:fusion of sperm to egg plasma membrane involved in single fertilization"/>
    <property type="evidence" value="ECO:0007669"/>
    <property type="project" value="InterPro"/>
</dbReference>
<dbReference type="GO" id="GO:0002080">
    <property type="term" value="C:acrosomal membrane"/>
    <property type="evidence" value="ECO:0007669"/>
    <property type="project" value="TreeGrafter"/>
</dbReference>
<dbReference type="InterPro" id="IPR032700">
    <property type="entry name" value="IZUMO1"/>
</dbReference>
<evidence type="ECO:0000256" key="3">
    <source>
        <dbReference type="SAM" id="MobiDB-lite"/>
    </source>
</evidence>
<sequence length="387" mass="43896">MGPRFTLLLAALADCLCPARPCIICDPFVVAALKTLEQSYLPGHLAPEHHENVMKRVEQAVKDFKDLPLNKDSYVGAVDEDTLEQASWSFLKDLKRITDSDVKGELFVKELFWMLRLQKDIFATLATRFQKEVYCPNQCGTMLQTLIWCNRCEKQIHSCRKSMDCGERRIEVHRLEDMILDCQLSWHHASEGLTDYSFYRVWGNSSETLMSKGKEPYMTKTMVGPEDAGNYRCELGTINAGPATIIHFRVIVLPQRAMEEKPPPNIITQEEEAPGQVIAETPVSIIPMDHSKPEGNLKHRLLILLILGFIVLVASIIALILYFRKDRAKTKTSNLDKSSRAKEFKSIQLERSSFLLEPSLPAGSQPSEPEVESVPEETEEKEESESQ</sequence>
<dbReference type="Proteomes" id="UP001152836">
    <property type="component" value="Unassembled WGS sequence"/>
</dbReference>
<dbReference type="PANTHER" id="PTHR35540:SF1">
    <property type="entry name" value="IZUMO SPERM-EGG FUSION PROTEIN 1"/>
    <property type="match status" value="1"/>
</dbReference>
<feature type="transmembrane region" description="Helical" evidence="4">
    <location>
        <begin position="301"/>
        <end position="323"/>
    </location>
</feature>
<dbReference type="PANTHER" id="PTHR35540">
    <property type="entry name" value="IZUMO SPERM-EGG FUSION PROTEIN 1"/>
    <property type="match status" value="1"/>
</dbReference>
<dbReference type="InterPro" id="IPR029389">
    <property type="entry name" value="IZUMO"/>
</dbReference>
<evidence type="ECO:0000256" key="5">
    <source>
        <dbReference type="SAM" id="SignalP"/>
    </source>
</evidence>
<name>A0AAV0AFB7_PHORO</name>
<feature type="compositionally biased region" description="Acidic residues" evidence="3">
    <location>
        <begin position="369"/>
        <end position="387"/>
    </location>
</feature>